<evidence type="ECO:0000313" key="5">
    <source>
        <dbReference type="EMBL" id="KAG2189231.1"/>
    </source>
</evidence>
<dbReference type="GO" id="GO:0000445">
    <property type="term" value="C:THO complex part of transcription export complex"/>
    <property type="evidence" value="ECO:0007669"/>
    <property type="project" value="InterPro"/>
</dbReference>
<evidence type="ECO:0000256" key="3">
    <source>
        <dbReference type="SAM" id="Coils"/>
    </source>
</evidence>
<feature type="coiled-coil region" evidence="3">
    <location>
        <begin position="58"/>
        <end position="146"/>
    </location>
</feature>
<dbReference type="Pfam" id="PF05615">
    <property type="entry name" value="THOC7"/>
    <property type="match status" value="1"/>
</dbReference>
<name>A0A8H7UKD4_9FUNG</name>
<keyword evidence="6" id="KW-1185">Reference proteome</keyword>
<sequence length="250" mass="28980">MDEEAIIRNRLAVEERPFKSLVLRYKAWTNSINSDTRENIEHGYEAILIQIAQYELAMKQHQLMHQMNEREVKNYQNEVSRIATEIDDTQSHISKLKQDLERANEIRNNKLEYDRIAHDILQLEDRDTYNKNIVQMRADIDLLKEEKAKQSAVFKNRKEQFSNLLAVVKELQTSITNERESTNEMKNIVLNMDDGFDDRSDDGAPTPAAAVDTADAEMEEKEKTASSHRFSERDEDADEEGMVEDGEEGA</sequence>
<dbReference type="AlphaFoldDB" id="A0A8H7UKD4"/>
<dbReference type="InterPro" id="IPR008501">
    <property type="entry name" value="THOC7/Mft1"/>
</dbReference>
<evidence type="ECO:0000256" key="1">
    <source>
        <dbReference type="ARBA" id="ARBA00004123"/>
    </source>
</evidence>
<feature type="compositionally biased region" description="Basic and acidic residues" evidence="4">
    <location>
        <begin position="220"/>
        <end position="232"/>
    </location>
</feature>
<feature type="compositionally biased region" description="Low complexity" evidence="4">
    <location>
        <begin position="203"/>
        <end position="213"/>
    </location>
</feature>
<protein>
    <submittedName>
        <fullName evidence="5">Uncharacterized protein</fullName>
    </submittedName>
</protein>
<evidence type="ECO:0000313" key="6">
    <source>
        <dbReference type="Proteomes" id="UP000612746"/>
    </source>
</evidence>
<dbReference type="Proteomes" id="UP000612746">
    <property type="component" value="Unassembled WGS sequence"/>
</dbReference>
<feature type="region of interest" description="Disordered" evidence="4">
    <location>
        <begin position="193"/>
        <end position="250"/>
    </location>
</feature>
<organism evidence="5 6">
    <name type="scientific">Umbelopsis vinacea</name>
    <dbReference type="NCBI Taxonomy" id="44442"/>
    <lineage>
        <taxon>Eukaryota</taxon>
        <taxon>Fungi</taxon>
        <taxon>Fungi incertae sedis</taxon>
        <taxon>Mucoromycota</taxon>
        <taxon>Mucoromycotina</taxon>
        <taxon>Umbelopsidomycetes</taxon>
        <taxon>Umbelopsidales</taxon>
        <taxon>Umbelopsidaceae</taxon>
        <taxon>Umbelopsis</taxon>
    </lineage>
</organism>
<evidence type="ECO:0000256" key="4">
    <source>
        <dbReference type="SAM" id="MobiDB-lite"/>
    </source>
</evidence>
<dbReference type="Gene3D" id="1.10.287.1490">
    <property type="match status" value="1"/>
</dbReference>
<gene>
    <name evidence="5" type="ORF">INT44_004373</name>
</gene>
<dbReference type="EMBL" id="JAEPRA010000001">
    <property type="protein sequence ID" value="KAG2189231.1"/>
    <property type="molecule type" value="Genomic_DNA"/>
</dbReference>
<comment type="subcellular location">
    <subcellularLocation>
        <location evidence="1">Nucleus</location>
    </subcellularLocation>
</comment>
<feature type="compositionally biased region" description="Acidic residues" evidence="4">
    <location>
        <begin position="233"/>
        <end position="250"/>
    </location>
</feature>
<dbReference type="GO" id="GO:0006397">
    <property type="term" value="P:mRNA processing"/>
    <property type="evidence" value="ECO:0007669"/>
    <property type="project" value="InterPro"/>
</dbReference>
<reference evidence="5" key="1">
    <citation type="submission" date="2020-12" db="EMBL/GenBank/DDBJ databases">
        <title>Metabolic potential, ecology and presence of endohyphal bacteria is reflected in genomic diversity of Mucoromycotina.</title>
        <authorList>
            <person name="Muszewska A."/>
            <person name="Okrasinska A."/>
            <person name="Steczkiewicz K."/>
            <person name="Drgas O."/>
            <person name="Orlowska M."/>
            <person name="Perlinska-Lenart U."/>
            <person name="Aleksandrzak-Piekarczyk T."/>
            <person name="Szatraj K."/>
            <person name="Zielenkiewicz U."/>
            <person name="Pilsyk S."/>
            <person name="Malc E."/>
            <person name="Mieczkowski P."/>
            <person name="Kruszewska J.S."/>
            <person name="Biernat P."/>
            <person name="Pawlowska J."/>
        </authorList>
    </citation>
    <scope>NUCLEOTIDE SEQUENCE</scope>
    <source>
        <strain evidence="5">WA0000051536</strain>
    </source>
</reference>
<comment type="caution">
    <text evidence="5">The sequence shown here is derived from an EMBL/GenBank/DDBJ whole genome shotgun (WGS) entry which is preliminary data.</text>
</comment>
<evidence type="ECO:0000256" key="2">
    <source>
        <dbReference type="ARBA" id="ARBA00023242"/>
    </source>
</evidence>
<accession>A0A8H7UKD4</accession>
<keyword evidence="3" id="KW-0175">Coiled coil</keyword>
<keyword evidence="2" id="KW-0539">Nucleus</keyword>
<proteinExistence type="predicted"/>
<dbReference type="OrthoDB" id="205166at2759"/>